<comment type="subcellular location">
    <subcellularLocation>
        <location evidence="1">Periplasm</location>
    </subcellularLocation>
</comment>
<name>A0A644V2N7_9ZZZZ</name>
<dbReference type="AlphaFoldDB" id="A0A644V2N7"/>
<sequence length="734" mass="83391">MNFRKYISIFLFLSATGLIMAATHPGLFLTPKGVKEIRSSLGKYPLFDQSYNELKKIADEALVAEIVVPQPKDGGGGYTHEKHKKNYYEMNAAGILFQITKDKRYALFVKDMLFAYAAIYPDLGLHPATKSATPGKIFWQALNEAVWLVHTSMAYDCVYDFISEKDRKYIEANLFYPMCEFISNGNPENYKVFNKMHNHGTWATAAVGMIGYVMGDKNLTDMALYGSGKDGKTGFIRQLDVLFSPDGYFTEGPYYQRYAIWPFMTFAQVVQHQQPELKIFEYRDGILLKAVDKLLQSSYKGEIFYLNDALRKTFKTQEIVYAVNIAYKNNPKNKSLFDIVGQQGDFIVSDAGITTAKAFYREKNKPYYTYKSLFMRDGQNGTEGGIAIVRNSNTPDATCLTYKATSHGLSHGHYDKLSITLHDNGNAVLTDYGAVRFLNIEPKYGGHYTKENYSWGMQTIAHNTVTINETSHFEAKIDVSSEFHPEILYHDFSNKEVQLISALEKNAYPGTEMQRTTAMLNHAAFEFPVVVDIFRVKSPQVNRTVDLPFYYQGHMVSADFNYQKNTVELKPLGDKNGYQHLWLEANGKTDKPQACFTWVKGDRFYSITTLTDASSELMMTRTGAGDPNFNLRQDPAFMIRRHNTANHTFVSIVEPHGLYDISKEVTVGYRSNIVSLKLLADNEMISVVEIVTADNKTLLFAVNNQTGKSENKFDYRGEQYVFTGNYLLKLITNK</sequence>
<dbReference type="Gene3D" id="1.50.10.100">
    <property type="entry name" value="Chondroitin AC/alginate lyase"/>
    <property type="match status" value="1"/>
</dbReference>
<protein>
    <submittedName>
        <fullName evidence="7">Exo-oligoalginate lyase</fullName>
        <ecNumber evidence="7">4.2.2.26</ecNumber>
    </submittedName>
</protein>
<dbReference type="GO" id="GO:0052764">
    <property type="term" value="F:exo-oligoalginate lyase activity"/>
    <property type="evidence" value="ECO:0007669"/>
    <property type="project" value="UniProtKB-EC"/>
</dbReference>
<evidence type="ECO:0000313" key="7">
    <source>
        <dbReference type="EMBL" id="MPL85153.1"/>
    </source>
</evidence>
<dbReference type="Gene3D" id="2.70.98.70">
    <property type="match status" value="1"/>
</dbReference>
<evidence type="ECO:0000259" key="6">
    <source>
        <dbReference type="Pfam" id="PF07940"/>
    </source>
</evidence>
<evidence type="ECO:0000256" key="1">
    <source>
        <dbReference type="ARBA" id="ARBA00004418"/>
    </source>
</evidence>
<dbReference type="PANTHER" id="PTHR39210">
    <property type="entry name" value="HEPARIN-SULFATE LYASE"/>
    <property type="match status" value="1"/>
</dbReference>
<keyword evidence="3" id="KW-0574">Periplasm</keyword>
<dbReference type="InterPro" id="IPR008397">
    <property type="entry name" value="Alginate_lyase_dom"/>
</dbReference>
<dbReference type="InterPro" id="IPR008929">
    <property type="entry name" value="Chondroitin_lyas"/>
</dbReference>
<evidence type="ECO:0000256" key="3">
    <source>
        <dbReference type="ARBA" id="ARBA00022764"/>
    </source>
</evidence>
<feature type="domain" description="Heparinase II/III-like C-terminal" evidence="6">
    <location>
        <begin position="377"/>
        <end position="552"/>
    </location>
</feature>
<evidence type="ECO:0000256" key="2">
    <source>
        <dbReference type="ARBA" id="ARBA00022729"/>
    </source>
</evidence>
<comment type="caution">
    <text evidence="7">The sequence shown here is derived from an EMBL/GenBank/DDBJ whole genome shotgun (WGS) entry which is preliminary data.</text>
</comment>
<reference evidence="7" key="1">
    <citation type="submission" date="2019-08" db="EMBL/GenBank/DDBJ databases">
        <authorList>
            <person name="Kucharzyk K."/>
            <person name="Murdoch R.W."/>
            <person name="Higgins S."/>
            <person name="Loffler F."/>
        </authorList>
    </citation>
    <scope>NUCLEOTIDE SEQUENCE</scope>
</reference>
<evidence type="ECO:0000259" key="5">
    <source>
        <dbReference type="Pfam" id="PF05426"/>
    </source>
</evidence>
<organism evidence="7">
    <name type="scientific">bioreactor metagenome</name>
    <dbReference type="NCBI Taxonomy" id="1076179"/>
    <lineage>
        <taxon>unclassified sequences</taxon>
        <taxon>metagenomes</taxon>
        <taxon>ecological metagenomes</taxon>
    </lineage>
</organism>
<gene>
    <name evidence="7" type="ORF">SDC9_31121</name>
</gene>
<dbReference type="SUPFAM" id="SSF48230">
    <property type="entry name" value="Chondroitin AC/alginate lyase"/>
    <property type="match status" value="1"/>
</dbReference>
<feature type="domain" description="Alginate lyase" evidence="5">
    <location>
        <begin position="71"/>
        <end position="299"/>
    </location>
</feature>
<dbReference type="GO" id="GO:0042597">
    <property type="term" value="C:periplasmic space"/>
    <property type="evidence" value="ECO:0007669"/>
    <property type="project" value="UniProtKB-SubCell"/>
</dbReference>
<keyword evidence="4 7" id="KW-0456">Lyase</keyword>
<proteinExistence type="predicted"/>
<evidence type="ECO:0000256" key="4">
    <source>
        <dbReference type="ARBA" id="ARBA00023239"/>
    </source>
</evidence>
<keyword evidence="2" id="KW-0732">Signal</keyword>
<dbReference type="InterPro" id="IPR012480">
    <property type="entry name" value="Hepar_II_III_C"/>
</dbReference>
<dbReference type="EMBL" id="VSSQ01000201">
    <property type="protein sequence ID" value="MPL85153.1"/>
    <property type="molecule type" value="Genomic_DNA"/>
</dbReference>
<dbReference type="Pfam" id="PF07940">
    <property type="entry name" value="Hepar_II_III_C"/>
    <property type="match status" value="1"/>
</dbReference>
<dbReference type="PANTHER" id="PTHR39210:SF1">
    <property type="entry name" value="HEPARIN-SULFATE LYASE"/>
    <property type="match status" value="1"/>
</dbReference>
<dbReference type="EC" id="4.2.2.26" evidence="7"/>
<accession>A0A644V2N7</accession>
<dbReference type="Pfam" id="PF05426">
    <property type="entry name" value="Alginate_lyase"/>
    <property type="match status" value="1"/>
</dbReference>